<feature type="signal peptide" evidence="1">
    <location>
        <begin position="1"/>
        <end position="23"/>
    </location>
</feature>
<dbReference type="PANTHER" id="PTHR38599">
    <property type="entry name" value="CUPIN DOMAIN PROTEIN (AFU_ORTHOLOGUE AFUA_3G13620)"/>
    <property type="match status" value="1"/>
</dbReference>
<name>A0A6H0S7X2_9MYCO</name>
<dbReference type="AlphaFoldDB" id="A0A6H0S7X2"/>
<dbReference type="InterPro" id="IPR013096">
    <property type="entry name" value="Cupin_2"/>
</dbReference>
<dbReference type="SUPFAM" id="SSF51182">
    <property type="entry name" value="RmlC-like cupins"/>
    <property type="match status" value="1"/>
</dbReference>
<organism evidence="3 4">
    <name type="scientific">Mycolicibacterium frederiksbergense</name>
    <dbReference type="NCBI Taxonomy" id="117567"/>
    <lineage>
        <taxon>Bacteria</taxon>
        <taxon>Bacillati</taxon>
        <taxon>Actinomycetota</taxon>
        <taxon>Actinomycetes</taxon>
        <taxon>Mycobacteriales</taxon>
        <taxon>Mycobacteriaceae</taxon>
        <taxon>Mycolicibacterium</taxon>
    </lineage>
</organism>
<evidence type="ECO:0000313" key="4">
    <source>
        <dbReference type="Proteomes" id="UP000501849"/>
    </source>
</evidence>
<dbReference type="PROSITE" id="PS51257">
    <property type="entry name" value="PROKAR_LIPOPROTEIN"/>
    <property type="match status" value="1"/>
</dbReference>
<dbReference type="KEGG" id="mfre:EXE63_18855"/>
<reference evidence="3 4" key="1">
    <citation type="submission" date="2019-04" db="EMBL/GenBank/DDBJ databases">
        <title>Draft, Whole-Genome Sequence of the Anthracene-degrading Mycobacterium frederiksbergense LB501T, Isolated from a Polycyclic Aromatic Hydrocarbon (PAH)-Contaminated Soil.</title>
        <authorList>
            <person name="Augelletti F."/>
        </authorList>
    </citation>
    <scope>NUCLEOTIDE SEQUENCE [LARGE SCALE GENOMIC DNA]</scope>
    <source>
        <strain evidence="3 4">LB 501T</strain>
    </source>
</reference>
<dbReference type="Proteomes" id="UP000501849">
    <property type="component" value="Chromosome"/>
</dbReference>
<keyword evidence="1" id="KW-0732">Signal</keyword>
<feature type="chain" id="PRO_5038612868" evidence="1">
    <location>
        <begin position="24"/>
        <end position="141"/>
    </location>
</feature>
<dbReference type="EMBL" id="CP038799">
    <property type="protein sequence ID" value="QIV82711.1"/>
    <property type="molecule type" value="Genomic_DNA"/>
</dbReference>
<protein>
    <submittedName>
        <fullName evidence="3">Cupin domain-containing protein</fullName>
    </submittedName>
</protein>
<keyword evidence="4" id="KW-1185">Reference proteome</keyword>
<dbReference type="PANTHER" id="PTHR38599:SF1">
    <property type="entry name" value="CUPIN DOMAIN PROTEIN (AFU_ORTHOLOGUE AFUA_3G13620)"/>
    <property type="match status" value="1"/>
</dbReference>
<feature type="domain" description="Cupin type-2" evidence="2">
    <location>
        <begin position="61"/>
        <end position="127"/>
    </location>
</feature>
<gene>
    <name evidence="3" type="ORF">EXE63_18855</name>
</gene>
<proteinExistence type="predicted"/>
<dbReference type="Pfam" id="PF07883">
    <property type="entry name" value="Cupin_2"/>
    <property type="match status" value="1"/>
</dbReference>
<dbReference type="InterPro" id="IPR011051">
    <property type="entry name" value="RmlC_Cupin_sf"/>
</dbReference>
<dbReference type="Gene3D" id="2.60.120.10">
    <property type="entry name" value="Jelly Rolls"/>
    <property type="match status" value="1"/>
</dbReference>
<evidence type="ECO:0000256" key="1">
    <source>
        <dbReference type="SAM" id="SignalP"/>
    </source>
</evidence>
<dbReference type="InterPro" id="IPR014710">
    <property type="entry name" value="RmlC-like_jellyroll"/>
</dbReference>
<accession>A0A6H0S7X2</accession>
<evidence type="ECO:0000313" key="3">
    <source>
        <dbReference type="EMBL" id="QIV82711.1"/>
    </source>
</evidence>
<sequence length="141" mass="15018">MTNSLTRFAAVAALAVVTGTACALEAGVARADNEPTAGVTRTELQRLPAPDPAFEIVQTRTEIPVGTRSGRHSHPGPEVGYIVAGDIEFRFDDRPTQYVHTGDPFLIPAGVVHDAVNVGQVRTLMLSTYVIPVGQSLVDMH</sequence>
<dbReference type="RefSeq" id="WP_168143168.1">
    <property type="nucleotide sequence ID" value="NZ_CP038799.1"/>
</dbReference>
<evidence type="ECO:0000259" key="2">
    <source>
        <dbReference type="Pfam" id="PF07883"/>
    </source>
</evidence>